<evidence type="ECO:0000313" key="4">
    <source>
        <dbReference type="Proteomes" id="UP001589748"/>
    </source>
</evidence>
<dbReference type="Gene3D" id="3.30.565.10">
    <property type="entry name" value="Histidine kinase-like ATPase, C-terminal domain"/>
    <property type="match status" value="1"/>
</dbReference>
<dbReference type="SUPFAM" id="SSF55874">
    <property type="entry name" value="ATPase domain of HSP90 chaperone/DNA topoisomerase II/histidine kinase"/>
    <property type="match status" value="1"/>
</dbReference>
<keyword evidence="1" id="KW-0723">Serine/threonine-protein kinase</keyword>
<dbReference type="EMBL" id="JBHMDM010000004">
    <property type="protein sequence ID" value="MFB9377002.1"/>
    <property type="molecule type" value="Genomic_DNA"/>
</dbReference>
<feature type="domain" description="Histidine kinase/HSP90-like ATPase" evidence="2">
    <location>
        <begin position="4"/>
        <end position="108"/>
    </location>
</feature>
<comment type="caution">
    <text evidence="3">The sequence shown here is derived from an EMBL/GenBank/DDBJ whole genome shotgun (WGS) entry which is preliminary data.</text>
</comment>
<dbReference type="Pfam" id="PF13581">
    <property type="entry name" value="HATPase_c_2"/>
    <property type="match status" value="1"/>
</dbReference>
<sequence>MQWDLSAARAARRFLEEHWCDEHTAVSLEHAHLLVSELVTNAVQHGSPPVTVALDCDPETGATIRVHDGGDAGPRLTTAVPEDTSGRGVALVAAVSADWGVQRDPQGRAGKTVWCRLAP</sequence>
<accession>A0ABV5LSE3</accession>
<evidence type="ECO:0000259" key="2">
    <source>
        <dbReference type="Pfam" id="PF13581"/>
    </source>
</evidence>
<keyword evidence="3" id="KW-0547">Nucleotide-binding</keyword>
<dbReference type="PANTHER" id="PTHR35526">
    <property type="entry name" value="ANTI-SIGMA-F FACTOR RSBW-RELATED"/>
    <property type="match status" value="1"/>
</dbReference>
<name>A0ABV5LSE3_9ACTN</name>
<dbReference type="InterPro" id="IPR003594">
    <property type="entry name" value="HATPase_dom"/>
</dbReference>
<keyword evidence="1" id="KW-0418">Kinase</keyword>
<dbReference type="InterPro" id="IPR036890">
    <property type="entry name" value="HATPase_C_sf"/>
</dbReference>
<evidence type="ECO:0000313" key="3">
    <source>
        <dbReference type="EMBL" id="MFB9377002.1"/>
    </source>
</evidence>
<keyword evidence="1" id="KW-0808">Transferase</keyword>
<proteinExistence type="predicted"/>
<dbReference type="RefSeq" id="WP_380135334.1">
    <property type="nucleotide sequence ID" value="NZ_JBHLUI010000003.1"/>
</dbReference>
<dbReference type="InterPro" id="IPR050267">
    <property type="entry name" value="Anti-sigma-factor_SerPK"/>
</dbReference>
<dbReference type="Proteomes" id="UP001589748">
    <property type="component" value="Unassembled WGS sequence"/>
</dbReference>
<protein>
    <submittedName>
        <fullName evidence="3">ATP-binding protein</fullName>
    </submittedName>
</protein>
<reference evidence="3 4" key="1">
    <citation type="submission" date="2024-09" db="EMBL/GenBank/DDBJ databases">
        <authorList>
            <person name="Sun Q."/>
            <person name="Mori K."/>
        </authorList>
    </citation>
    <scope>NUCLEOTIDE SEQUENCE [LARGE SCALE GENOMIC DNA]</scope>
    <source>
        <strain evidence="3 4">TISTR 1856</strain>
    </source>
</reference>
<keyword evidence="3" id="KW-0067">ATP-binding</keyword>
<evidence type="ECO:0000256" key="1">
    <source>
        <dbReference type="ARBA" id="ARBA00022527"/>
    </source>
</evidence>
<dbReference type="CDD" id="cd16936">
    <property type="entry name" value="HATPase_RsbW-like"/>
    <property type="match status" value="1"/>
</dbReference>
<gene>
    <name evidence="3" type="ORF">ACFFVI_08475</name>
</gene>
<keyword evidence="4" id="KW-1185">Reference proteome</keyword>
<dbReference type="PANTHER" id="PTHR35526:SF3">
    <property type="entry name" value="ANTI-SIGMA-F FACTOR RSBW"/>
    <property type="match status" value="1"/>
</dbReference>
<dbReference type="GO" id="GO:0005524">
    <property type="term" value="F:ATP binding"/>
    <property type="evidence" value="ECO:0007669"/>
    <property type="project" value="UniProtKB-KW"/>
</dbReference>
<organism evidence="3 4">
    <name type="scientific">Kineococcus gynurae</name>
    <dbReference type="NCBI Taxonomy" id="452979"/>
    <lineage>
        <taxon>Bacteria</taxon>
        <taxon>Bacillati</taxon>
        <taxon>Actinomycetota</taxon>
        <taxon>Actinomycetes</taxon>
        <taxon>Kineosporiales</taxon>
        <taxon>Kineosporiaceae</taxon>
        <taxon>Kineococcus</taxon>
    </lineage>
</organism>